<organism evidence="2 3">
    <name type="scientific">Lactobacillus bombicola</name>
    <dbReference type="NCBI Taxonomy" id="1505723"/>
    <lineage>
        <taxon>Bacteria</taxon>
        <taxon>Bacillati</taxon>
        <taxon>Bacillota</taxon>
        <taxon>Bacilli</taxon>
        <taxon>Lactobacillales</taxon>
        <taxon>Lactobacillaceae</taxon>
        <taxon>Lactobacillus</taxon>
    </lineage>
</organism>
<proteinExistence type="predicted"/>
<protein>
    <recommendedName>
        <fullName evidence="4">Immunity protein</fullName>
    </recommendedName>
</protein>
<feature type="transmembrane region" description="Helical" evidence="1">
    <location>
        <begin position="50"/>
        <end position="72"/>
    </location>
</feature>
<dbReference type="Proteomes" id="UP000199599">
    <property type="component" value="Unassembled WGS sequence"/>
</dbReference>
<evidence type="ECO:0000256" key="1">
    <source>
        <dbReference type="SAM" id="Phobius"/>
    </source>
</evidence>
<feature type="transmembrane region" description="Helical" evidence="1">
    <location>
        <begin position="12"/>
        <end position="30"/>
    </location>
</feature>
<sequence>MSRSFNYINGSKFESFFGVILICLAVYQLFNSVKYTKGILHKGTNNGFSLGAITFSFFFSLILFVIGILTIMQKF</sequence>
<keyword evidence="1" id="KW-1133">Transmembrane helix</keyword>
<accession>A0A1I1SXH4</accession>
<keyword evidence="1" id="KW-0472">Membrane</keyword>
<evidence type="ECO:0000313" key="3">
    <source>
        <dbReference type="Proteomes" id="UP000199599"/>
    </source>
</evidence>
<keyword evidence="1" id="KW-0812">Transmembrane</keyword>
<dbReference type="RefSeq" id="WP_090093421.1">
    <property type="nucleotide sequence ID" value="NZ_CBCRVU010000001.1"/>
</dbReference>
<evidence type="ECO:0000313" key="2">
    <source>
        <dbReference type="EMBL" id="SFD51031.1"/>
    </source>
</evidence>
<dbReference type="EMBL" id="FOMN01000006">
    <property type="protein sequence ID" value="SFD51031.1"/>
    <property type="molecule type" value="Genomic_DNA"/>
</dbReference>
<evidence type="ECO:0008006" key="4">
    <source>
        <dbReference type="Google" id="ProtNLM"/>
    </source>
</evidence>
<name>A0A1I1SXH4_9LACO</name>
<gene>
    <name evidence="2" type="ORF">SAMN04487792_1178</name>
</gene>
<dbReference type="AlphaFoldDB" id="A0A1I1SXH4"/>
<reference evidence="3" key="1">
    <citation type="submission" date="2016-10" db="EMBL/GenBank/DDBJ databases">
        <authorList>
            <person name="Varghese N."/>
            <person name="Submissions S."/>
        </authorList>
    </citation>
    <scope>NUCLEOTIDE SEQUENCE [LARGE SCALE GENOMIC DNA]</scope>
    <source>
        <strain evidence="3">R-53102</strain>
    </source>
</reference>
<dbReference type="STRING" id="1505723.SAMN04487792_1178"/>